<proteinExistence type="predicted"/>
<evidence type="ECO:0000256" key="1">
    <source>
        <dbReference type="SAM" id="SignalP"/>
    </source>
</evidence>
<dbReference type="PROSITE" id="PS51257">
    <property type="entry name" value="PROKAR_LIPOPROTEIN"/>
    <property type="match status" value="1"/>
</dbReference>
<evidence type="ECO:0008006" key="4">
    <source>
        <dbReference type="Google" id="ProtNLM"/>
    </source>
</evidence>
<feature type="chain" id="PRO_5045901047" description="Secreted protein" evidence="1">
    <location>
        <begin position="27"/>
        <end position="296"/>
    </location>
</feature>
<sequence length="296" mass="32338">MKLRDCAAGGVCAAFLALVCGCSATAAGPVPDAATVRHEEPTPHDEERLHRAEELLLRDCMRGHGFETWPTPFRSPVPEYLEFPYAVTDVAWARRHGYGSDLRDRIAELRRTDPNRRYFESLPPDRRAAALVALNGARADGLQTRLPTGGVVRRSDSSCTSQAERRLYGDLDAWYRAEKITGSLPGLRVAKVTADARFGEAVRRWSGCMREHGHAYSTPAQARSDALRPEGGRAREIRVAVAEATCAAGTGLTATAHRLEGQYKRAVEEQYRAALGAKRDLQLAALPRAAAIIAGH</sequence>
<gene>
    <name evidence="2" type="ORF">GCM10009850_027960</name>
</gene>
<evidence type="ECO:0000313" key="3">
    <source>
        <dbReference type="Proteomes" id="UP001499843"/>
    </source>
</evidence>
<organism evidence="2 3">
    <name type="scientific">Nonomuraea monospora</name>
    <dbReference type="NCBI Taxonomy" id="568818"/>
    <lineage>
        <taxon>Bacteria</taxon>
        <taxon>Bacillati</taxon>
        <taxon>Actinomycetota</taxon>
        <taxon>Actinomycetes</taxon>
        <taxon>Streptosporangiales</taxon>
        <taxon>Streptosporangiaceae</taxon>
        <taxon>Nonomuraea</taxon>
    </lineage>
</organism>
<feature type="signal peptide" evidence="1">
    <location>
        <begin position="1"/>
        <end position="26"/>
    </location>
</feature>
<protein>
    <recommendedName>
        <fullName evidence="4">Secreted protein</fullName>
    </recommendedName>
</protein>
<dbReference type="RefSeq" id="WP_344474419.1">
    <property type="nucleotide sequence ID" value="NZ_BAAAQX010000006.1"/>
</dbReference>
<dbReference type="Proteomes" id="UP001499843">
    <property type="component" value="Unassembled WGS sequence"/>
</dbReference>
<reference evidence="2 3" key="1">
    <citation type="journal article" date="2019" name="Int. J. Syst. Evol. Microbiol.">
        <title>The Global Catalogue of Microorganisms (GCM) 10K type strain sequencing project: providing services to taxonomists for standard genome sequencing and annotation.</title>
        <authorList>
            <consortium name="The Broad Institute Genomics Platform"/>
            <consortium name="The Broad Institute Genome Sequencing Center for Infectious Disease"/>
            <person name="Wu L."/>
            <person name="Ma J."/>
        </authorList>
    </citation>
    <scope>NUCLEOTIDE SEQUENCE [LARGE SCALE GENOMIC DNA]</scope>
    <source>
        <strain evidence="2 3">JCM 16114</strain>
    </source>
</reference>
<name>A0ABN3CDA0_9ACTN</name>
<comment type="caution">
    <text evidence="2">The sequence shown here is derived from an EMBL/GenBank/DDBJ whole genome shotgun (WGS) entry which is preliminary data.</text>
</comment>
<accession>A0ABN3CDA0</accession>
<dbReference type="EMBL" id="BAAAQX010000006">
    <property type="protein sequence ID" value="GAA2207338.1"/>
    <property type="molecule type" value="Genomic_DNA"/>
</dbReference>
<keyword evidence="3" id="KW-1185">Reference proteome</keyword>
<evidence type="ECO:0000313" key="2">
    <source>
        <dbReference type="EMBL" id="GAA2207338.1"/>
    </source>
</evidence>
<keyword evidence="1" id="KW-0732">Signal</keyword>